<gene>
    <name evidence="2" type="ORF">CDAR_114741</name>
</gene>
<organism evidence="2 3">
    <name type="scientific">Caerostris darwini</name>
    <dbReference type="NCBI Taxonomy" id="1538125"/>
    <lineage>
        <taxon>Eukaryota</taxon>
        <taxon>Metazoa</taxon>
        <taxon>Ecdysozoa</taxon>
        <taxon>Arthropoda</taxon>
        <taxon>Chelicerata</taxon>
        <taxon>Arachnida</taxon>
        <taxon>Araneae</taxon>
        <taxon>Araneomorphae</taxon>
        <taxon>Entelegynae</taxon>
        <taxon>Araneoidea</taxon>
        <taxon>Araneidae</taxon>
        <taxon>Caerostris</taxon>
    </lineage>
</organism>
<evidence type="ECO:0000256" key="1">
    <source>
        <dbReference type="SAM" id="MobiDB-lite"/>
    </source>
</evidence>
<feature type="region of interest" description="Disordered" evidence="1">
    <location>
        <begin position="61"/>
        <end position="93"/>
    </location>
</feature>
<comment type="caution">
    <text evidence="2">The sequence shown here is derived from an EMBL/GenBank/DDBJ whole genome shotgun (WGS) entry which is preliminary data.</text>
</comment>
<keyword evidence="3" id="KW-1185">Reference proteome</keyword>
<evidence type="ECO:0000313" key="3">
    <source>
        <dbReference type="Proteomes" id="UP001054837"/>
    </source>
</evidence>
<feature type="compositionally biased region" description="Pro residues" evidence="1">
    <location>
        <begin position="63"/>
        <end position="73"/>
    </location>
</feature>
<proteinExistence type="predicted"/>
<dbReference type="EMBL" id="BPLQ01000391">
    <property type="protein sequence ID" value="GIX70689.1"/>
    <property type="molecule type" value="Genomic_DNA"/>
</dbReference>
<name>A0AAV4ME39_9ARAC</name>
<protein>
    <submittedName>
        <fullName evidence="2">Uncharacterized protein</fullName>
    </submittedName>
</protein>
<sequence length="93" mass="10340">MARCTLSALHNRKNDLWSVQRDARAAKVIRQDGRALIRSLKTGESLGSSSYQQITQQNLLVPHQPPLLPPPPSEMGEEDKQSIPVTRDSAVRP</sequence>
<reference evidence="2 3" key="1">
    <citation type="submission" date="2021-06" db="EMBL/GenBank/DDBJ databases">
        <title>Caerostris darwini draft genome.</title>
        <authorList>
            <person name="Kono N."/>
            <person name="Arakawa K."/>
        </authorList>
    </citation>
    <scope>NUCLEOTIDE SEQUENCE [LARGE SCALE GENOMIC DNA]</scope>
</reference>
<dbReference type="Proteomes" id="UP001054837">
    <property type="component" value="Unassembled WGS sequence"/>
</dbReference>
<evidence type="ECO:0000313" key="2">
    <source>
        <dbReference type="EMBL" id="GIX70689.1"/>
    </source>
</evidence>
<accession>A0AAV4ME39</accession>
<dbReference type="AlphaFoldDB" id="A0AAV4ME39"/>